<evidence type="ECO:0000313" key="3">
    <source>
        <dbReference type="Proteomes" id="UP000799766"/>
    </source>
</evidence>
<organism evidence="2 3">
    <name type="scientific">Lineolata rhizophorae</name>
    <dbReference type="NCBI Taxonomy" id="578093"/>
    <lineage>
        <taxon>Eukaryota</taxon>
        <taxon>Fungi</taxon>
        <taxon>Dikarya</taxon>
        <taxon>Ascomycota</taxon>
        <taxon>Pezizomycotina</taxon>
        <taxon>Dothideomycetes</taxon>
        <taxon>Dothideomycetes incertae sedis</taxon>
        <taxon>Lineolatales</taxon>
        <taxon>Lineolataceae</taxon>
        <taxon>Lineolata</taxon>
    </lineage>
</organism>
<accession>A0A6A6NTB9</accession>
<dbReference type="Proteomes" id="UP000799766">
    <property type="component" value="Unassembled WGS sequence"/>
</dbReference>
<protein>
    <submittedName>
        <fullName evidence="2">Histidine phosphatase superfamily</fullName>
    </submittedName>
</protein>
<dbReference type="AlphaFoldDB" id="A0A6A6NTB9"/>
<dbReference type="Gene3D" id="3.40.50.1240">
    <property type="entry name" value="Phosphoglycerate mutase-like"/>
    <property type="match status" value="1"/>
</dbReference>
<dbReference type="GO" id="GO:0005737">
    <property type="term" value="C:cytoplasm"/>
    <property type="evidence" value="ECO:0007669"/>
    <property type="project" value="TreeGrafter"/>
</dbReference>
<dbReference type="SUPFAM" id="SSF53254">
    <property type="entry name" value="Phosphoglycerate mutase-like"/>
    <property type="match status" value="1"/>
</dbReference>
<dbReference type="GO" id="GO:0016791">
    <property type="term" value="F:phosphatase activity"/>
    <property type="evidence" value="ECO:0007669"/>
    <property type="project" value="TreeGrafter"/>
</dbReference>
<dbReference type="InterPro" id="IPR013078">
    <property type="entry name" value="His_Pase_superF_clade-1"/>
</dbReference>
<dbReference type="InterPro" id="IPR050275">
    <property type="entry name" value="PGM_Phosphatase"/>
</dbReference>
<dbReference type="SMART" id="SM00855">
    <property type="entry name" value="PGAM"/>
    <property type="match status" value="1"/>
</dbReference>
<gene>
    <name evidence="2" type="ORF">BDY21DRAFT_94810</name>
</gene>
<dbReference type="OrthoDB" id="496981at2759"/>
<evidence type="ECO:0000256" key="1">
    <source>
        <dbReference type="SAM" id="MobiDB-lite"/>
    </source>
</evidence>
<dbReference type="PANTHER" id="PTHR48100">
    <property type="entry name" value="BROAD-SPECIFICITY PHOSPHATASE YOR283W-RELATED"/>
    <property type="match status" value="1"/>
</dbReference>
<proteinExistence type="predicted"/>
<dbReference type="EMBL" id="MU001689">
    <property type="protein sequence ID" value="KAF2454808.1"/>
    <property type="molecule type" value="Genomic_DNA"/>
</dbReference>
<sequence>MPPTLILIRHAQALHNVSKEYTIPDPGLSELGLRQSAELQDHLRNKFPLADDVELIIASPMRRTLQTAAIGFEWLIGRGTKVELNAGWQENSDKPCDTGSPVETISPDFPLFDFSSLAATDWPSKTSPTSPYFFSRSAVLARGQACLADLYSRPEKVIAVVTHSGFLRTAVCARHFGNADYRVFDFVDGGKGKDGKWELREWEEMEKKGGGLGTSWTGPAPIEPGDFPEEEEDEEKGRIGNEATTEMPS</sequence>
<feature type="region of interest" description="Disordered" evidence="1">
    <location>
        <begin position="207"/>
        <end position="249"/>
    </location>
</feature>
<dbReference type="PANTHER" id="PTHR48100:SF24">
    <property type="entry name" value="PHOSPHOGLYCERATE MUTASE"/>
    <property type="match status" value="1"/>
</dbReference>
<dbReference type="CDD" id="cd07067">
    <property type="entry name" value="HP_PGM_like"/>
    <property type="match status" value="1"/>
</dbReference>
<reference evidence="2" key="1">
    <citation type="journal article" date="2020" name="Stud. Mycol.">
        <title>101 Dothideomycetes genomes: a test case for predicting lifestyles and emergence of pathogens.</title>
        <authorList>
            <person name="Haridas S."/>
            <person name="Albert R."/>
            <person name="Binder M."/>
            <person name="Bloem J."/>
            <person name="Labutti K."/>
            <person name="Salamov A."/>
            <person name="Andreopoulos B."/>
            <person name="Baker S."/>
            <person name="Barry K."/>
            <person name="Bills G."/>
            <person name="Bluhm B."/>
            <person name="Cannon C."/>
            <person name="Castanera R."/>
            <person name="Culley D."/>
            <person name="Daum C."/>
            <person name="Ezra D."/>
            <person name="Gonzalez J."/>
            <person name="Henrissat B."/>
            <person name="Kuo A."/>
            <person name="Liang C."/>
            <person name="Lipzen A."/>
            <person name="Lutzoni F."/>
            <person name="Magnuson J."/>
            <person name="Mondo S."/>
            <person name="Nolan M."/>
            <person name="Ohm R."/>
            <person name="Pangilinan J."/>
            <person name="Park H.-J."/>
            <person name="Ramirez L."/>
            <person name="Alfaro M."/>
            <person name="Sun H."/>
            <person name="Tritt A."/>
            <person name="Yoshinaga Y."/>
            <person name="Zwiers L.-H."/>
            <person name="Turgeon B."/>
            <person name="Goodwin S."/>
            <person name="Spatafora J."/>
            <person name="Crous P."/>
            <person name="Grigoriev I."/>
        </authorList>
    </citation>
    <scope>NUCLEOTIDE SEQUENCE</scope>
    <source>
        <strain evidence="2">ATCC 16933</strain>
    </source>
</reference>
<dbReference type="Pfam" id="PF00300">
    <property type="entry name" value="His_Phos_1"/>
    <property type="match status" value="1"/>
</dbReference>
<name>A0A6A6NTB9_9PEZI</name>
<dbReference type="InterPro" id="IPR029033">
    <property type="entry name" value="His_PPase_superfam"/>
</dbReference>
<evidence type="ECO:0000313" key="2">
    <source>
        <dbReference type="EMBL" id="KAF2454808.1"/>
    </source>
</evidence>
<keyword evidence="3" id="KW-1185">Reference proteome</keyword>